<keyword evidence="4" id="KW-1185">Reference proteome</keyword>
<dbReference type="Proteomes" id="UP000236723">
    <property type="component" value="Unassembled WGS sequence"/>
</dbReference>
<feature type="domain" description="HTH cro/C1-type" evidence="2">
    <location>
        <begin position="25"/>
        <end position="79"/>
    </location>
</feature>
<dbReference type="AlphaFoldDB" id="A0A1H6C9P2"/>
<dbReference type="SMART" id="SM00530">
    <property type="entry name" value="HTH_XRE"/>
    <property type="match status" value="1"/>
</dbReference>
<dbReference type="GO" id="GO:0003677">
    <property type="term" value="F:DNA binding"/>
    <property type="evidence" value="ECO:0007669"/>
    <property type="project" value="InterPro"/>
</dbReference>
<organism evidence="3 4">
    <name type="scientific">Thermomonospora echinospora</name>
    <dbReference type="NCBI Taxonomy" id="1992"/>
    <lineage>
        <taxon>Bacteria</taxon>
        <taxon>Bacillati</taxon>
        <taxon>Actinomycetota</taxon>
        <taxon>Actinomycetes</taxon>
        <taxon>Streptosporangiales</taxon>
        <taxon>Thermomonosporaceae</taxon>
        <taxon>Thermomonospora</taxon>
    </lineage>
</organism>
<dbReference type="InterPro" id="IPR010982">
    <property type="entry name" value="Lambda_DNA-bd_dom_sf"/>
</dbReference>
<evidence type="ECO:0000256" key="1">
    <source>
        <dbReference type="ARBA" id="ARBA00007227"/>
    </source>
</evidence>
<protein>
    <submittedName>
        <fullName evidence="3">Zn-dependent peptidase ImmA, M78 family</fullName>
    </submittedName>
</protein>
<dbReference type="Gene3D" id="1.10.260.40">
    <property type="entry name" value="lambda repressor-like DNA-binding domains"/>
    <property type="match status" value="1"/>
</dbReference>
<accession>A0A1H6C9P2</accession>
<name>A0A1H6C9P2_9ACTN</name>
<dbReference type="EMBL" id="FNVO01000009">
    <property type="protein sequence ID" value="SEG69622.1"/>
    <property type="molecule type" value="Genomic_DNA"/>
</dbReference>
<dbReference type="CDD" id="cd00093">
    <property type="entry name" value="HTH_XRE"/>
    <property type="match status" value="1"/>
</dbReference>
<dbReference type="InterPro" id="IPR010359">
    <property type="entry name" value="IrrE_HExxH"/>
</dbReference>
<dbReference type="Pfam" id="PF06114">
    <property type="entry name" value="Peptidase_M78"/>
    <property type="match status" value="1"/>
</dbReference>
<dbReference type="PANTHER" id="PTHR43236:SF1">
    <property type="entry name" value="BLL7220 PROTEIN"/>
    <property type="match status" value="1"/>
</dbReference>
<evidence type="ECO:0000313" key="3">
    <source>
        <dbReference type="EMBL" id="SEG69622.1"/>
    </source>
</evidence>
<dbReference type="PROSITE" id="PS50943">
    <property type="entry name" value="HTH_CROC1"/>
    <property type="match status" value="1"/>
</dbReference>
<sequence length="369" mass="40244">MSDHEDGRPGGRADQARLLFDSQRLTLARRLRGLRKNQLAEAIGTTPTAIGQYEAGVHRPSAITLSRLAFALGVPVEFFHAGHGRAVLDSAHAHFRSLRSTTQIERDQALAYGRIAGDIVAALEAVVEFPPVDVPEYPVHPDEMAGPGPVRAARAARAALAAAPGPIAHVVRLLESRGIVVIVLPPSTERVDAFSVSAHPRPMVMFNPAKGDYWRNRFDGAHELGHLVMHADAEPGSKVVEDQANRFAAEFLMPEEDIADALPRTADWTRLAALKAEWGVSMAALLYRARTLKVMKEVTYRNAMSTLSARGWRRQEPGPPRPLETPTMLVRAMEVAAIAGTDRDHLATTARVTRADLDLLVPPRTRPAL</sequence>
<evidence type="ECO:0000313" key="4">
    <source>
        <dbReference type="Proteomes" id="UP000236723"/>
    </source>
</evidence>
<gene>
    <name evidence="3" type="ORF">SAMN04489712_109102</name>
</gene>
<dbReference type="PANTHER" id="PTHR43236">
    <property type="entry name" value="ANTITOXIN HIGA1"/>
    <property type="match status" value="1"/>
</dbReference>
<dbReference type="OrthoDB" id="9794834at2"/>
<dbReference type="InterPro" id="IPR052345">
    <property type="entry name" value="Rad_response_metalloprotease"/>
</dbReference>
<reference evidence="4" key="1">
    <citation type="submission" date="2016-10" db="EMBL/GenBank/DDBJ databases">
        <authorList>
            <person name="Varghese N."/>
            <person name="Submissions S."/>
        </authorList>
    </citation>
    <scope>NUCLEOTIDE SEQUENCE [LARGE SCALE GENOMIC DNA]</scope>
    <source>
        <strain evidence="4">DSM 43163</strain>
    </source>
</reference>
<dbReference type="Gene3D" id="1.10.10.2910">
    <property type="match status" value="1"/>
</dbReference>
<dbReference type="Pfam" id="PF01381">
    <property type="entry name" value="HTH_3"/>
    <property type="match status" value="1"/>
</dbReference>
<dbReference type="InterPro" id="IPR001387">
    <property type="entry name" value="Cro/C1-type_HTH"/>
</dbReference>
<evidence type="ECO:0000259" key="2">
    <source>
        <dbReference type="PROSITE" id="PS50943"/>
    </source>
</evidence>
<dbReference type="SUPFAM" id="SSF47413">
    <property type="entry name" value="lambda repressor-like DNA-binding domains"/>
    <property type="match status" value="1"/>
</dbReference>
<dbReference type="RefSeq" id="WP_103939553.1">
    <property type="nucleotide sequence ID" value="NZ_FNVO01000009.1"/>
</dbReference>
<comment type="similarity">
    <text evidence="1">Belongs to the short-chain fatty acyl-CoA assimilation regulator (ScfR) family.</text>
</comment>
<proteinExistence type="inferred from homology"/>